<feature type="region of interest" description="Disordered" evidence="9">
    <location>
        <begin position="345"/>
        <end position="399"/>
    </location>
</feature>
<dbReference type="GO" id="GO:0005874">
    <property type="term" value="C:microtubule"/>
    <property type="evidence" value="ECO:0007669"/>
    <property type="project" value="UniProtKB-KW"/>
</dbReference>
<feature type="repeat" description="WD" evidence="8">
    <location>
        <begin position="14"/>
        <end position="56"/>
    </location>
</feature>
<accession>A0A1Y1KUQ5</accession>
<keyword evidence="7" id="KW-0498">Mitosis</keyword>
<keyword evidence="5" id="KW-0677">Repeat</keyword>
<keyword evidence="3 8" id="KW-0853">WD repeat</keyword>
<dbReference type="GO" id="GO:0005813">
    <property type="term" value="C:centrosome"/>
    <property type="evidence" value="ECO:0007669"/>
    <property type="project" value="UniProtKB-SubCell"/>
</dbReference>
<dbReference type="GO" id="GO:0008017">
    <property type="term" value="F:microtubule binding"/>
    <property type="evidence" value="ECO:0007669"/>
    <property type="project" value="UniProtKB-UniRule"/>
</dbReference>
<feature type="repeat" description="WD" evidence="8">
    <location>
        <begin position="57"/>
        <end position="98"/>
    </location>
</feature>
<comment type="subcellular location">
    <subcellularLocation>
        <location evidence="1 7">Cytoplasm</location>
        <location evidence="1 7">Cytoskeleton</location>
    </subcellularLocation>
    <subcellularLocation>
        <location evidence="7">Cytoplasm</location>
    </subcellularLocation>
    <subcellularLocation>
        <location evidence="7">Cytoplasm</location>
        <location evidence="7">Cytoskeleton</location>
        <location evidence="7">Microtubule organizing center</location>
        <location evidence="7">Centrosome</location>
    </subcellularLocation>
    <subcellularLocation>
        <location evidence="7">Cytoplasm</location>
        <location evidence="7">Cytoskeleton</location>
        <location evidence="7">Spindle pole</location>
    </subcellularLocation>
    <subcellularLocation>
        <location evidence="7">Cytoplasm</location>
        <location evidence="7">Cytoskeleton</location>
        <location evidence="7">Spindle</location>
    </subcellularLocation>
    <text evidence="7">Predominantly cytoplasmic. Localized to the interphase centrosome and mitotic spindle poles.</text>
</comment>
<evidence type="ECO:0000256" key="4">
    <source>
        <dbReference type="ARBA" id="ARBA00022701"/>
    </source>
</evidence>
<dbReference type="PROSITE" id="PS50082">
    <property type="entry name" value="WD_REPEATS_2"/>
    <property type="match status" value="5"/>
</dbReference>
<dbReference type="Gene3D" id="2.130.10.10">
    <property type="entry name" value="YVTN repeat-like/Quinoprotein amine dehydrogenase"/>
    <property type="match status" value="2"/>
</dbReference>
<proteinExistence type="inferred from homology"/>
<dbReference type="GO" id="GO:0000922">
    <property type="term" value="C:spindle pole"/>
    <property type="evidence" value="ECO:0007669"/>
    <property type="project" value="UniProtKB-SubCell"/>
</dbReference>
<evidence type="ECO:0000256" key="7">
    <source>
        <dbReference type="HAMAP-Rule" id="MF_03022"/>
    </source>
</evidence>
<dbReference type="InterPro" id="IPR020472">
    <property type="entry name" value="WD40_PAC1"/>
</dbReference>
<dbReference type="GO" id="GO:0051301">
    <property type="term" value="P:cell division"/>
    <property type="evidence" value="ECO:0007669"/>
    <property type="project" value="UniProtKB-KW"/>
</dbReference>
<evidence type="ECO:0000259" key="10">
    <source>
        <dbReference type="Pfam" id="PF13925"/>
    </source>
</evidence>
<comment type="function">
    <text evidence="7">Participates in a complex which severs microtubules in an ATP-dependent manner. May act to target the enzymatic subunit of this complex to sites of action such as the centrosome. Microtubule severing may promote rapid reorganization of cellular microtubule arrays and the release of microtubules from the centrosome following nucleation.</text>
</comment>
<feature type="compositionally biased region" description="Acidic residues" evidence="9">
    <location>
        <begin position="386"/>
        <end position="395"/>
    </location>
</feature>
<evidence type="ECO:0000256" key="8">
    <source>
        <dbReference type="PROSITE-ProRule" id="PRU00221"/>
    </source>
</evidence>
<evidence type="ECO:0000256" key="9">
    <source>
        <dbReference type="SAM" id="MobiDB-lite"/>
    </source>
</evidence>
<keyword evidence="7" id="KW-0132">Cell division</keyword>
<protein>
    <recommendedName>
        <fullName evidence="7">Katanin p80 WD40 repeat-containing subunit B1</fullName>
        <shortName evidence="7">Katanin p80 subunit B1</shortName>
    </recommendedName>
    <alternativeName>
        <fullName evidence="7">p80 katanin</fullName>
    </alternativeName>
</protein>
<organism evidence="11">
    <name type="scientific">Photinus pyralis</name>
    <name type="common">Common eastern firefly</name>
    <name type="synonym">Lampyris pyralis</name>
    <dbReference type="NCBI Taxonomy" id="7054"/>
    <lineage>
        <taxon>Eukaryota</taxon>
        <taxon>Metazoa</taxon>
        <taxon>Ecdysozoa</taxon>
        <taxon>Arthropoda</taxon>
        <taxon>Hexapoda</taxon>
        <taxon>Insecta</taxon>
        <taxon>Pterygota</taxon>
        <taxon>Neoptera</taxon>
        <taxon>Endopterygota</taxon>
        <taxon>Coleoptera</taxon>
        <taxon>Polyphaga</taxon>
        <taxon>Elateriformia</taxon>
        <taxon>Elateroidea</taxon>
        <taxon>Lampyridae</taxon>
        <taxon>Lampyrinae</taxon>
        <taxon>Photinus</taxon>
    </lineage>
</organism>
<evidence type="ECO:0000256" key="6">
    <source>
        <dbReference type="ARBA" id="ARBA00023212"/>
    </source>
</evidence>
<dbReference type="PANTHER" id="PTHR19845:SF0">
    <property type="entry name" value="KATANIN P80 WD40 REPEAT-CONTAINING SUBUNIT B1"/>
    <property type="match status" value="1"/>
</dbReference>
<dbReference type="InterPro" id="IPR019775">
    <property type="entry name" value="WD40_repeat_CS"/>
</dbReference>
<dbReference type="GO" id="GO:0008352">
    <property type="term" value="C:katanin complex"/>
    <property type="evidence" value="ECO:0007669"/>
    <property type="project" value="InterPro"/>
</dbReference>
<feature type="repeat" description="WD" evidence="8">
    <location>
        <begin position="99"/>
        <end position="131"/>
    </location>
</feature>
<dbReference type="AlphaFoldDB" id="A0A1Y1KUQ5"/>
<evidence type="ECO:0000313" key="11">
    <source>
        <dbReference type="EMBL" id="JAV65112.1"/>
    </source>
</evidence>
<reference evidence="11" key="1">
    <citation type="journal article" date="2016" name="Sci. Rep.">
        <title>Molecular characterization of firefly nuptial gifts: a multi-omics approach sheds light on postcopulatory sexual selection.</title>
        <authorList>
            <person name="Al-Wathiqui N."/>
            <person name="Fallon T.R."/>
            <person name="South A."/>
            <person name="Weng J.K."/>
            <person name="Lewis S.M."/>
        </authorList>
    </citation>
    <scope>NUCLEOTIDE SEQUENCE</scope>
</reference>
<dbReference type="CDD" id="cd00200">
    <property type="entry name" value="WD40"/>
    <property type="match status" value="1"/>
</dbReference>
<comment type="subunit">
    <text evidence="7">Interacts with KATNA1. This interaction enhances the microtubule binding and severing activity of KATNA1 and also targets this activity to the centrosome.</text>
</comment>
<dbReference type="InterPro" id="IPR015943">
    <property type="entry name" value="WD40/YVTN_repeat-like_dom_sf"/>
</dbReference>
<keyword evidence="6 7" id="KW-0206">Cytoskeleton</keyword>
<dbReference type="PROSITE" id="PS00678">
    <property type="entry name" value="WD_REPEATS_1"/>
    <property type="match status" value="1"/>
</dbReference>
<dbReference type="GO" id="GO:0007019">
    <property type="term" value="P:microtubule depolymerization"/>
    <property type="evidence" value="ECO:0007669"/>
    <property type="project" value="TreeGrafter"/>
</dbReference>
<evidence type="ECO:0000256" key="1">
    <source>
        <dbReference type="ARBA" id="ARBA00004245"/>
    </source>
</evidence>
<dbReference type="HAMAP" id="MF_03022">
    <property type="entry name" value="Katanin_p80_B1"/>
    <property type="match status" value="1"/>
</dbReference>
<feature type="region of interest" description="Disordered" evidence="9">
    <location>
        <begin position="515"/>
        <end position="536"/>
    </location>
</feature>
<dbReference type="InterPro" id="IPR026962">
    <property type="entry name" value="KTNB1"/>
</dbReference>
<keyword evidence="4 7" id="KW-0493">Microtubule</keyword>
<evidence type="ECO:0000256" key="5">
    <source>
        <dbReference type="ARBA" id="ARBA00022737"/>
    </source>
</evidence>
<feature type="domain" description="Katanin p80 subunit C-terminal" evidence="10">
    <location>
        <begin position="621"/>
        <end position="780"/>
    </location>
</feature>
<dbReference type="GO" id="GO:0051013">
    <property type="term" value="P:microtubule severing"/>
    <property type="evidence" value="ECO:0007669"/>
    <property type="project" value="UniProtKB-UniRule"/>
</dbReference>
<keyword evidence="2 7" id="KW-0963">Cytoplasm</keyword>
<dbReference type="PROSITE" id="PS50294">
    <property type="entry name" value="WD_REPEATS_REGION"/>
    <property type="match status" value="5"/>
</dbReference>
<evidence type="ECO:0000256" key="3">
    <source>
        <dbReference type="ARBA" id="ARBA00022574"/>
    </source>
</evidence>
<dbReference type="SUPFAM" id="SSF50978">
    <property type="entry name" value="WD40 repeat-like"/>
    <property type="match status" value="1"/>
</dbReference>
<dbReference type="SMART" id="SM00320">
    <property type="entry name" value="WD40"/>
    <property type="match status" value="6"/>
</dbReference>
<keyword evidence="7" id="KW-0131">Cell cycle</keyword>
<dbReference type="GO" id="GO:0005737">
    <property type="term" value="C:cytoplasm"/>
    <property type="evidence" value="ECO:0007669"/>
    <property type="project" value="UniProtKB-SubCell"/>
</dbReference>
<sequence length="785" mass="87615">MASLCKRSWKLQEFVAHNANVNCLALGHKSGRVMVTGGDDKKVNLWAIGKQSCFMSLSGHTTPIECVQFNHVEELVCAGSRAGALKVWDLEAAKLVRTLTGHRDSIKCVDFHPYGDFLVSGGSDSTIKLWDSRKKGCICTFPGHTTTVNSLKFSPDGQWIASGGEDSRIKIWDLRVGRVLKEFTEHMNSVTCVEFHPHEFLLASGSTDRSVHFFDLENFNVVSTERDVGSVRCLWFNPDGECLFTAVRDYLKVIGWEPNRLYDSVPVNWGRICDISTAQHQLVGASFHLTTVTVYVVDLKKVQPFGGPLDECPSPFTHNQSIRKSFSKAERPLVRTKATLDVKTIEESTSGTDPEEESSADITNLKDYNDIFKARQALNRTPPPPEELEPPDEPTLENLDPTEPQILAEIGSESLEALSLDDTVNCNHNSSLPLFNSTPYSRSKSNLDQIFASPRSDPEIVLPKINSVKQQLYQKFNLQRQSSCKDVPEKLPKNNIKHSMSEVTLNKSSVVTSRNISRKNSFSKPTRNSSVPNVSRIPTTAKQLEKSVPVKSQPVDIYVNNNNSTKVSPEGSLSDDYIPAAVDKPVGLDLDDFLPKNHHRCGFDKQLPDMSEAEVLGVVMRGHEPMMAVLVARQRNLKIVIAQHKTKDVKSAIETAISLNDLSVIVDVLSVFNNKYSSWNLDLCVLLLPKIQELMQSKFEMYMTVACNSLKLILKHFGSVIKSCIQSPVGSFGVDISREERYQKSLKCYDYLGQVRSLLLKKQAIPGTLGGNFREVHTLMQHTFD</sequence>
<dbReference type="InterPro" id="IPR028021">
    <property type="entry name" value="Katanin_C-terminal"/>
</dbReference>
<feature type="repeat" description="WD" evidence="8">
    <location>
        <begin position="183"/>
        <end position="224"/>
    </location>
</feature>
<dbReference type="PRINTS" id="PR00320">
    <property type="entry name" value="GPROTEINBRPT"/>
</dbReference>
<dbReference type="Pfam" id="PF00400">
    <property type="entry name" value="WD40"/>
    <property type="match status" value="5"/>
</dbReference>
<name>A0A1Y1KUQ5_PHOPY</name>
<dbReference type="InterPro" id="IPR001680">
    <property type="entry name" value="WD40_rpt"/>
</dbReference>
<dbReference type="PANTHER" id="PTHR19845">
    <property type="entry name" value="KATANIN P80 SUBUNIT"/>
    <property type="match status" value="1"/>
</dbReference>
<dbReference type="InterPro" id="IPR036322">
    <property type="entry name" value="WD40_repeat_dom_sf"/>
</dbReference>
<feature type="repeat" description="WD" evidence="8">
    <location>
        <begin position="141"/>
        <end position="182"/>
    </location>
</feature>
<comment type="similarity">
    <text evidence="7">Belongs to the WD repeat KATNB1 family.</text>
</comment>
<dbReference type="FunFam" id="2.130.10.10:FF:000462">
    <property type="entry name" value="Katanin p80 WD40 repeat-containing subunit B1"/>
    <property type="match status" value="1"/>
</dbReference>
<evidence type="ECO:0000256" key="2">
    <source>
        <dbReference type="ARBA" id="ARBA00022490"/>
    </source>
</evidence>
<gene>
    <name evidence="7" type="primary">KATNB1</name>
</gene>
<dbReference type="Pfam" id="PF13925">
    <property type="entry name" value="Katanin_con80"/>
    <property type="match status" value="1"/>
</dbReference>
<dbReference type="EMBL" id="GEZM01073420">
    <property type="protein sequence ID" value="JAV65112.1"/>
    <property type="molecule type" value="Transcribed_RNA"/>
</dbReference>